<feature type="transmembrane region" description="Helical" evidence="1">
    <location>
        <begin position="52"/>
        <end position="70"/>
    </location>
</feature>
<reference evidence="4" key="1">
    <citation type="submission" date="2015-07" db="EMBL/GenBank/DDBJ databases">
        <title>Near-Complete Genome Sequence of the Cellulolytic Bacterium Bacteroides (Pseudobacteroides) cellulosolvens ATCC 35603.</title>
        <authorList>
            <person name="Dassa B."/>
            <person name="Utturkar S.M."/>
            <person name="Klingeman D.M."/>
            <person name="Hurt R.A."/>
            <person name="Keller M."/>
            <person name="Xu J."/>
            <person name="Reddy Y.H.K."/>
            <person name="Borovok I."/>
            <person name="Grinberg I.R."/>
            <person name="Lamed R."/>
            <person name="Zhivin O."/>
            <person name="Bayer E.A."/>
            <person name="Brown S.D."/>
        </authorList>
    </citation>
    <scope>NUCLEOTIDE SEQUENCE [LARGE SCALE GENOMIC DNA]</scope>
    <source>
        <strain evidence="4">DSM 2933</strain>
    </source>
</reference>
<organism evidence="3 4">
    <name type="scientific">Pseudobacteroides cellulosolvens ATCC 35603 = DSM 2933</name>
    <dbReference type="NCBI Taxonomy" id="398512"/>
    <lineage>
        <taxon>Bacteria</taxon>
        <taxon>Bacillati</taxon>
        <taxon>Bacillota</taxon>
        <taxon>Clostridia</taxon>
        <taxon>Eubacteriales</taxon>
        <taxon>Oscillospiraceae</taxon>
        <taxon>Pseudobacteroides</taxon>
    </lineage>
</organism>
<keyword evidence="1" id="KW-0472">Membrane</keyword>
<feature type="signal peptide" evidence="2">
    <location>
        <begin position="1"/>
        <end position="28"/>
    </location>
</feature>
<keyword evidence="2" id="KW-0732">Signal</keyword>
<keyword evidence="4" id="KW-1185">Reference proteome</keyword>
<dbReference type="AlphaFoldDB" id="A0A0L6JK26"/>
<keyword evidence="1" id="KW-1133">Transmembrane helix</keyword>
<evidence type="ECO:0000256" key="2">
    <source>
        <dbReference type="SAM" id="SignalP"/>
    </source>
</evidence>
<name>A0A0L6JK26_9FIRM</name>
<dbReference type="Proteomes" id="UP000036923">
    <property type="component" value="Unassembled WGS sequence"/>
</dbReference>
<evidence type="ECO:0000256" key="1">
    <source>
        <dbReference type="SAM" id="Phobius"/>
    </source>
</evidence>
<sequence precursor="true">MKRLNKKKLLSVIFTCLAVAMVSIQSFAALDEGTATAMDTGFTAIKSDVLAGLAKVAPYGLAVFGAFLVWKYGKRFFASLAK</sequence>
<dbReference type="OrthoDB" id="9974573at2"/>
<evidence type="ECO:0000313" key="3">
    <source>
        <dbReference type="EMBL" id="KNY25702.1"/>
    </source>
</evidence>
<dbReference type="STRING" id="398512.Bccel_0962"/>
<gene>
    <name evidence="3" type="ORF">Bccel_0962</name>
</gene>
<dbReference type="EMBL" id="LGTC01000001">
    <property type="protein sequence ID" value="KNY25702.1"/>
    <property type="molecule type" value="Genomic_DNA"/>
</dbReference>
<feature type="chain" id="PRO_5005565989" evidence="2">
    <location>
        <begin position="29"/>
        <end position="82"/>
    </location>
</feature>
<keyword evidence="1" id="KW-0812">Transmembrane</keyword>
<protein>
    <submittedName>
        <fullName evidence="3">Uncharacterized protein</fullName>
    </submittedName>
</protein>
<accession>A0A0L6JK26</accession>
<comment type="caution">
    <text evidence="3">The sequence shown here is derived from an EMBL/GenBank/DDBJ whole genome shotgun (WGS) entry which is preliminary data.</text>
</comment>
<evidence type="ECO:0000313" key="4">
    <source>
        <dbReference type="Proteomes" id="UP000036923"/>
    </source>
</evidence>
<proteinExistence type="predicted"/>
<dbReference type="eggNOG" id="ENOG502ZMHD">
    <property type="taxonomic scope" value="Bacteria"/>
</dbReference>
<dbReference type="RefSeq" id="WP_050753116.1">
    <property type="nucleotide sequence ID" value="NZ_LGTC01000001.1"/>
</dbReference>